<keyword evidence="1" id="KW-0175">Coiled coil</keyword>
<feature type="coiled-coil region" evidence="1">
    <location>
        <begin position="114"/>
        <end position="197"/>
    </location>
</feature>
<name>Q8T8T4_DROME</name>
<dbReference type="HOGENOM" id="CLU_819560_0_0_1"/>
<accession>Q8T8T4</accession>
<keyword evidence="2" id="KW-0812">Transmembrane</keyword>
<dbReference type="VEuPathDB" id="VectorBase:FBgn0032637"/>
<dbReference type="OrthoDB" id="7694231at2759"/>
<dbReference type="AlphaFoldDB" id="Q8T8T4"/>
<feature type="transmembrane region" description="Helical" evidence="2">
    <location>
        <begin position="304"/>
        <end position="322"/>
    </location>
</feature>
<evidence type="ECO:0000313" key="4">
    <source>
        <dbReference type="FlyBase" id="FBgn0032637"/>
    </source>
</evidence>
<sequence>MDRQGVHNSYGSTAKDAIDDQRMVLSMPQLSIQRKSVTSMKLFTMVVLHSWRQRRKEVRELKEMVQHLQDSSMKTKNELHVCGTLMRVEEKRNRELQIKLKLSTMSIDQVRSSCESLVNSVRDLTTEKRRLETDLEQRLQEYNELEEVSDKTKRLLFSAYVEQSSLQKQLAEEQRTTQRLQAEKDQLIQEVILAEGRDDKYRQVREWYRRVLHKKEVCIYNLGRRLHMLEEQLFDINEHTGELEQLRESAQQMSNEITELRQEINRNRNGVFGDSCCRLGLGRLHDHVIAPFQGNHIWIKLRRYSFNVIYLFALYLLPGMSLKYRQN</sequence>
<dbReference type="FlyBase" id="FBgn0032637">
    <property type="gene designation" value="CG5050"/>
</dbReference>
<protein>
    <submittedName>
        <fullName evidence="3">AT30481p</fullName>
    </submittedName>
</protein>
<dbReference type="EMBL" id="AY075284">
    <property type="protein sequence ID" value="AAL68151.1"/>
    <property type="molecule type" value="mRNA"/>
</dbReference>
<evidence type="ECO:0000313" key="3">
    <source>
        <dbReference type="EMBL" id="AAL68151.1"/>
    </source>
</evidence>
<proteinExistence type="evidence at transcript level"/>
<dbReference type="AGR" id="FB:FBgn0032637"/>
<keyword evidence="2" id="KW-1133">Transmembrane helix</keyword>
<gene>
    <name evidence="3 4" type="ORF">CG5050</name>
</gene>
<feature type="coiled-coil region" evidence="1">
    <location>
        <begin position="229"/>
        <end position="270"/>
    </location>
</feature>
<organism evidence="3">
    <name type="scientific">Drosophila melanogaster</name>
    <name type="common">Fruit fly</name>
    <dbReference type="NCBI Taxonomy" id="7227"/>
    <lineage>
        <taxon>Eukaryota</taxon>
        <taxon>Metazoa</taxon>
        <taxon>Ecdysozoa</taxon>
        <taxon>Arthropoda</taxon>
        <taxon>Hexapoda</taxon>
        <taxon>Insecta</taxon>
        <taxon>Pterygota</taxon>
        <taxon>Neoptera</taxon>
        <taxon>Endopterygota</taxon>
        <taxon>Diptera</taxon>
        <taxon>Brachycera</taxon>
        <taxon>Muscomorpha</taxon>
        <taxon>Ephydroidea</taxon>
        <taxon>Drosophilidae</taxon>
        <taxon>Drosophila</taxon>
        <taxon>Sophophora</taxon>
    </lineage>
</organism>
<evidence type="ECO:0000256" key="2">
    <source>
        <dbReference type="SAM" id="Phobius"/>
    </source>
</evidence>
<dbReference type="ExpressionAtlas" id="Q8T8T4">
    <property type="expression patterns" value="baseline and differential"/>
</dbReference>
<keyword evidence="2" id="KW-0472">Membrane</keyword>
<reference evidence="3" key="1">
    <citation type="submission" date="2003-02" db="EMBL/GenBank/DDBJ databases">
        <authorList>
            <person name="Stapleton M."/>
            <person name="Brokstein P."/>
            <person name="Hong L."/>
            <person name="Agbayani A."/>
            <person name="Carlson J."/>
            <person name="Champe M."/>
            <person name="Chavez C."/>
            <person name="Dorsett V."/>
            <person name="Dresnek D."/>
            <person name="Farfan D."/>
            <person name="Frise E."/>
            <person name="George R."/>
            <person name="Gonzalez M."/>
            <person name="Guarin H."/>
            <person name="Kronmiller B."/>
            <person name="Li P."/>
            <person name="Liao G."/>
            <person name="Miranda A."/>
            <person name="Mungall C.J."/>
            <person name="Nunoo J."/>
            <person name="Pacleb J."/>
            <person name="Paragas V."/>
            <person name="Park S."/>
            <person name="Patel S."/>
            <person name="Phouanenavong S."/>
            <person name="Wan K."/>
            <person name="Yu C."/>
            <person name="Lewis S.E."/>
            <person name="Rubin G.M."/>
            <person name="Celniker S."/>
        </authorList>
    </citation>
    <scope>NUCLEOTIDE SEQUENCE</scope>
</reference>
<evidence type="ECO:0000256" key="1">
    <source>
        <dbReference type="SAM" id="Coils"/>
    </source>
</evidence>